<keyword evidence="10 11" id="KW-0472">Membrane</keyword>
<keyword evidence="3" id="KW-0813">Transport</keyword>
<comment type="similarity">
    <text evidence="2">Belongs to the CorA metal ion transporter (MIT) (TC 1.A.35) family.</text>
</comment>
<sequence>MTFDPSTMRYGADDNGLVCGFLFSEHSEPETASIRAARGDADHRHATMRATLQPAGQPGSALQGPAFLHHHDAEEDGLVAHPVDATQALAWLADFYANEEPQSHVPPRAGLRPKDFLWLHFHLAHTGSRRWIEEHLDLPEAFFEALQEGSRSTRIEQQDGSLLAVVNDVTFSFEQRPTEIATLWVYTHRRMMVTLRVKPLRSVDRLRASVMMGERFRTPAELLVHLLRDQADLMAKIVRDTSADVDGIEDQLLAQRPVAFRQDLGGLRRILVRLQRTLAPEPGSLFRLLARPPGWLQHQDVQDLRESTEEFSLVLGDLAGLIERIRLIQEDISVRRDEQSNRTLFTLTMVTVLALPINIVAGFFGMNVGGVPLSENKHGFWLLVLLVVTFTAVGGMWAFRGRNDR</sequence>
<feature type="transmembrane region" description="Helical" evidence="11">
    <location>
        <begin position="378"/>
        <end position="399"/>
    </location>
</feature>
<evidence type="ECO:0000313" key="12">
    <source>
        <dbReference type="EMBL" id="KKB62086.1"/>
    </source>
</evidence>
<evidence type="ECO:0000256" key="7">
    <source>
        <dbReference type="ARBA" id="ARBA00022833"/>
    </source>
</evidence>
<reference evidence="12 13" key="1">
    <citation type="submission" date="2015-03" db="EMBL/GenBank/DDBJ databases">
        <title>Draft Genome Sequence of Burkholderia andropogonis type strain ICMP2807, isolated from Sorghum bicolor.</title>
        <authorList>
            <person name="Lopes-Santos L."/>
            <person name="Castro D.B."/>
            <person name="Ottoboni L.M."/>
            <person name="Park D."/>
            <person name="Weirc B.S."/>
            <person name="Destefano S.A."/>
        </authorList>
    </citation>
    <scope>NUCLEOTIDE SEQUENCE [LARGE SCALE GENOMIC DNA]</scope>
    <source>
        <strain evidence="12 13">ICMP2807</strain>
    </source>
</reference>
<evidence type="ECO:0000256" key="4">
    <source>
        <dbReference type="ARBA" id="ARBA00022475"/>
    </source>
</evidence>
<evidence type="ECO:0000256" key="3">
    <source>
        <dbReference type="ARBA" id="ARBA00022448"/>
    </source>
</evidence>
<dbReference type="EMBL" id="LAQU01000025">
    <property type="protein sequence ID" value="KKB62086.1"/>
    <property type="molecule type" value="Genomic_DNA"/>
</dbReference>
<accession>A0A0F5JW75</accession>
<keyword evidence="9" id="KW-0406">Ion transport</keyword>
<protein>
    <submittedName>
        <fullName evidence="12">Magnesium transporter CorA</fullName>
    </submittedName>
</protein>
<comment type="subcellular location">
    <subcellularLocation>
        <location evidence="1">Cell membrane</location>
        <topology evidence="1">Multi-pass membrane protein</topology>
    </subcellularLocation>
</comment>
<dbReference type="RefSeq" id="WP_024902884.1">
    <property type="nucleotide sequence ID" value="NZ_CADFGU010000002.1"/>
</dbReference>
<comment type="caution">
    <text evidence="12">The sequence shown here is derived from an EMBL/GenBank/DDBJ whole genome shotgun (WGS) entry which is preliminary data.</text>
</comment>
<evidence type="ECO:0000313" key="13">
    <source>
        <dbReference type="Proteomes" id="UP000033618"/>
    </source>
</evidence>
<name>A0A0F5JW75_9BURK</name>
<keyword evidence="13" id="KW-1185">Reference proteome</keyword>
<proteinExistence type="inferred from homology"/>
<dbReference type="AlphaFoldDB" id="A0A0F5JW75"/>
<evidence type="ECO:0000256" key="1">
    <source>
        <dbReference type="ARBA" id="ARBA00004651"/>
    </source>
</evidence>
<dbReference type="InterPro" id="IPR045863">
    <property type="entry name" value="CorA_TM1_TM2"/>
</dbReference>
<dbReference type="GO" id="GO:0000287">
    <property type="term" value="F:magnesium ion binding"/>
    <property type="evidence" value="ECO:0007669"/>
    <property type="project" value="TreeGrafter"/>
</dbReference>
<dbReference type="STRING" id="28092.WM40_19525"/>
<keyword evidence="8 11" id="KW-1133">Transmembrane helix</keyword>
<dbReference type="GO" id="GO:0015087">
    <property type="term" value="F:cobalt ion transmembrane transporter activity"/>
    <property type="evidence" value="ECO:0007669"/>
    <property type="project" value="TreeGrafter"/>
</dbReference>
<dbReference type="Gene3D" id="1.20.58.340">
    <property type="entry name" value="Magnesium transport protein CorA, transmembrane region"/>
    <property type="match status" value="2"/>
</dbReference>
<dbReference type="InterPro" id="IPR002523">
    <property type="entry name" value="MgTranspt_CorA/ZnTranspt_ZntB"/>
</dbReference>
<keyword evidence="4" id="KW-1003">Cell membrane</keyword>
<dbReference type="Proteomes" id="UP000033618">
    <property type="component" value="Unassembled WGS sequence"/>
</dbReference>
<dbReference type="Pfam" id="PF01544">
    <property type="entry name" value="CorA"/>
    <property type="match status" value="1"/>
</dbReference>
<gene>
    <name evidence="12" type="ORF">WM40_19525</name>
</gene>
<dbReference type="PANTHER" id="PTHR46494:SF3">
    <property type="entry name" value="ZINC TRANSPORT PROTEIN ZNTB"/>
    <property type="match status" value="1"/>
</dbReference>
<dbReference type="GO" id="GO:0050897">
    <property type="term" value="F:cobalt ion binding"/>
    <property type="evidence" value="ECO:0007669"/>
    <property type="project" value="TreeGrafter"/>
</dbReference>
<dbReference type="Gene3D" id="3.30.460.20">
    <property type="entry name" value="CorA soluble domain-like"/>
    <property type="match status" value="1"/>
</dbReference>
<dbReference type="CDD" id="cd12834">
    <property type="entry name" value="ZntB_u1"/>
    <property type="match status" value="1"/>
</dbReference>
<dbReference type="PANTHER" id="PTHR46494">
    <property type="entry name" value="CORA FAMILY METAL ION TRANSPORTER (EUROFUNG)"/>
    <property type="match status" value="1"/>
</dbReference>
<evidence type="ECO:0000256" key="2">
    <source>
        <dbReference type="ARBA" id="ARBA00009765"/>
    </source>
</evidence>
<evidence type="ECO:0000256" key="9">
    <source>
        <dbReference type="ARBA" id="ARBA00023065"/>
    </source>
</evidence>
<evidence type="ECO:0000256" key="10">
    <source>
        <dbReference type="ARBA" id="ARBA00023136"/>
    </source>
</evidence>
<dbReference type="GO" id="GO:0015095">
    <property type="term" value="F:magnesium ion transmembrane transporter activity"/>
    <property type="evidence" value="ECO:0007669"/>
    <property type="project" value="TreeGrafter"/>
</dbReference>
<feature type="transmembrane region" description="Helical" evidence="11">
    <location>
        <begin position="344"/>
        <end position="366"/>
    </location>
</feature>
<evidence type="ECO:0000256" key="11">
    <source>
        <dbReference type="SAM" id="Phobius"/>
    </source>
</evidence>
<keyword evidence="7" id="KW-0862">Zinc</keyword>
<dbReference type="InterPro" id="IPR045861">
    <property type="entry name" value="CorA_cytoplasmic_dom"/>
</dbReference>
<keyword evidence="5" id="KW-0997">Cell inner membrane</keyword>
<keyword evidence="6 11" id="KW-0812">Transmembrane</keyword>
<dbReference type="PATRIC" id="fig|28092.6.peg.4578"/>
<dbReference type="SUPFAM" id="SSF143865">
    <property type="entry name" value="CorA soluble domain-like"/>
    <property type="match status" value="1"/>
</dbReference>
<evidence type="ECO:0000256" key="5">
    <source>
        <dbReference type="ARBA" id="ARBA00022519"/>
    </source>
</evidence>
<organism evidence="12 13">
    <name type="scientific">Robbsia andropogonis</name>
    <dbReference type="NCBI Taxonomy" id="28092"/>
    <lineage>
        <taxon>Bacteria</taxon>
        <taxon>Pseudomonadati</taxon>
        <taxon>Pseudomonadota</taxon>
        <taxon>Betaproteobacteria</taxon>
        <taxon>Burkholderiales</taxon>
        <taxon>Burkholderiaceae</taxon>
        <taxon>Robbsia</taxon>
    </lineage>
</organism>
<dbReference type="GO" id="GO:0005886">
    <property type="term" value="C:plasma membrane"/>
    <property type="evidence" value="ECO:0007669"/>
    <property type="project" value="UniProtKB-SubCell"/>
</dbReference>
<dbReference type="SUPFAM" id="SSF144083">
    <property type="entry name" value="Magnesium transport protein CorA, transmembrane region"/>
    <property type="match status" value="1"/>
</dbReference>
<evidence type="ECO:0000256" key="8">
    <source>
        <dbReference type="ARBA" id="ARBA00022989"/>
    </source>
</evidence>
<evidence type="ECO:0000256" key="6">
    <source>
        <dbReference type="ARBA" id="ARBA00022692"/>
    </source>
</evidence>